<reference evidence="2 3" key="1">
    <citation type="submission" date="2008-10" db="EMBL/GenBank/DDBJ databases">
        <title>Draft genome sequence of Bacteroides dorei (DSM 17855).</title>
        <authorList>
            <person name="Sudarsanam P."/>
            <person name="Ley R."/>
            <person name="Guruge J."/>
            <person name="Turnbaugh P.J."/>
            <person name="Mahowald M."/>
            <person name="Liep D."/>
            <person name="Gordon J."/>
        </authorList>
    </citation>
    <scope>NUCLEOTIDE SEQUENCE [LARGE SCALE GENOMIC DNA]</scope>
    <source>
        <strain evidence="2 3">DSM 17855</strain>
    </source>
</reference>
<dbReference type="HOGENOM" id="CLU_2946887_0_0_10"/>
<proteinExistence type="predicted"/>
<dbReference type="Proteomes" id="UP000004849">
    <property type="component" value="Unassembled WGS sequence"/>
</dbReference>
<reference evidence="2 3" key="2">
    <citation type="submission" date="2008-10" db="EMBL/GenBank/DDBJ databases">
        <authorList>
            <person name="Fulton L."/>
            <person name="Clifton S."/>
            <person name="Fulton B."/>
            <person name="Xu J."/>
            <person name="Minx P."/>
            <person name="Pepin K.H."/>
            <person name="Johnson M."/>
            <person name="Thiruvilangam P."/>
            <person name="Bhonagiri V."/>
            <person name="Nash W.E."/>
            <person name="Mardis E.R."/>
            <person name="Wilson R.K."/>
        </authorList>
    </citation>
    <scope>NUCLEOTIDE SEQUENCE [LARGE SCALE GENOMIC DNA]</scope>
    <source>
        <strain evidence="2 3">DSM 17855</strain>
    </source>
</reference>
<sequence length="60" mass="6497">GGKRQTHYNIRTRVNKNGRAGTKEGEGASPEGQPNTVSQDREGKTATENTGRCTQHTQLS</sequence>
<organism evidence="2 3">
    <name type="scientific">Phocaeicola dorei DSM 17855</name>
    <dbReference type="NCBI Taxonomy" id="483217"/>
    <lineage>
        <taxon>Bacteria</taxon>
        <taxon>Pseudomonadati</taxon>
        <taxon>Bacteroidota</taxon>
        <taxon>Bacteroidia</taxon>
        <taxon>Bacteroidales</taxon>
        <taxon>Bacteroidaceae</taxon>
        <taxon>Phocaeicola</taxon>
    </lineage>
</organism>
<dbReference type="EMBL" id="ABWZ01000025">
    <property type="protein sequence ID" value="EEB26291.1"/>
    <property type="molecule type" value="Genomic_DNA"/>
</dbReference>
<gene>
    <name evidence="2" type="ORF">BACDOR_01313</name>
</gene>
<evidence type="ECO:0000313" key="3">
    <source>
        <dbReference type="Proteomes" id="UP000004849"/>
    </source>
</evidence>
<dbReference type="AlphaFoldDB" id="B6VVK5"/>
<feature type="region of interest" description="Disordered" evidence="1">
    <location>
        <begin position="1"/>
        <end position="60"/>
    </location>
</feature>
<feature type="non-terminal residue" evidence="2">
    <location>
        <position position="1"/>
    </location>
</feature>
<name>B6VVK5_9BACT</name>
<feature type="compositionally biased region" description="Polar residues" evidence="1">
    <location>
        <begin position="46"/>
        <end position="60"/>
    </location>
</feature>
<evidence type="ECO:0000256" key="1">
    <source>
        <dbReference type="SAM" id="MobiDB-lite"/>
    </source>
</evidence>
<evidence type="ECO:0000313" key="2">
    <source>
        <dbReference type="EMBL" id="EEB26291.1"/>
    </source>
</evidence>
<protein>
    <submittedName>
        <fullName evidence="2">Uncharacterized protein</fullName>
    </submittedName>
</protein>
<dbReference type="RefSeq" id="WP_007833165.1">
    <property type="nucleotide sequence ID" value="NZ_DS995532.1"/>
</dbReference>
<accession>B6VVK5</accession>